<dbReference type="RefSeq" id="WP_275421877.1">
    <property type="nucleotide sequence ID" value="NZ_CP106877.1"/>
</dbReference>
<dbReference type="Gene3D" id="3.30.10.20">
    <property type="match status" value="1"/>
</dbReference>
<proteinExistence type="inferred from homology"/>
<dbReference type="CDD" id="cd06573">
    <property type="entry name" value="PASTA"/>
    <property type="match status" value="1"/>
</dbReference>
<reference evidence="9" key="1">
    <citation type="submission" date="2022-09" db="EMBL/GenBank/DDBJ databases">
        <title>Complete Genomes of Fervidibacillus albus and Fervidibacillus halotolerans isolated from tidal flat sediments.</title>
        <authorList>
            <person name="Kwon K.K."/>
            <person name="Yang S.-H."/>
            <person name="Park M.J."/>
            <person name="Oh H.-M."/>
        </authorList>
    </citation>
    <scope>NUCLEOTIDE SEQUENCE</scope>
    <source>
        <strain evidence="9">MEBiC13594</strain>
    </source>
</reference>
<evidence type="ECO:0000256" key="2">
    <source>
        <dbReference type="ARBA" id="ARBA00004752"/>
    </source>
</evidence>
<dbReference type="EMBL" id="CP106877">
    <property type="protein sequence ID" value="WAA13687.1"/>
    <property type="molecule type" value="Genomic_DNA"/>
</dbReference>
<dbReference type="InterPro" id="IPR005311">
    <property type="entry name" value="PBP_dimer"/>
</dbReference>
<feature type="domain" description="PASTA" evidence="8">
    <location>
        <begin position="580"/>
        <end position="637"/>
    </location>
</feature>
<dbReference type="Gene3D" id="3.40.710.10">
    <property type="entry name" value="DD-peptidase/beta-lactamase superfamily"/>
    <property type="match status" value="1"/>
</dbReference>
<evidence type="ECO:0000256" key="5">
    <source>
        <dbReference type="ARBA" id="ARBA00023136"/>
    </source>
</evidence>
<dbReference type="InterPro" id="IPR036138">
    <property type="entry name" value="PBP_dimer_sf"/>
</dbReference>
<evidence type="ECO:0000313" key="10">
    <source>
        <dbReference type="Proteomes" id="UP001164726"/>
    </source>
</evidence>
<dbReference type="GO" id="GO:0071555">
    <property type="term" value="P:cell wall organization"/>
    <property type="evidence" value="ECO:0007669"/>
    <property type="project" value="TreeGrafter"/>
</dbReference>
<protein>
    <recommendedName>
        <fullName evidence="4">serine-type D-Ala-D-Ala carboxypeptidase</fullName>
        <ecNumber evidence="4">3.4.16.4</ecNumber>
    </recommendedName>
</protein>
<keyword evidence="7" id="KW-1133">Transmembrane helix</keyword>
<sequence>MNRVSQVTVRKRLVFTLISGLLLFSIIVLRLGYVQLVLGKMLTEKAENSWNREIPFEPKRGEIVDRNGVPLATNKSAPTVHIVPRQIKNPVETAKQLAKVLEISEEKLYQYVTKNESIVTIPEGKKISNEKATEVRLLNLDGVYISEDFLRHYPFGAYLSHVLGFTGIDNQGLTGLELAYDKELAGKKGSVQFYSTAKGQRMENMADEYRPPVDGLNLKLTIDSEIQSIVERELDLAEAKYNPDGLIAIAMNPNTGEILAMASRPNFNPAEFQHVSPEIYNRNLPIWSTYEPGSTFKIITLAAAIEENQVDLENEHFYDSGYVEVAGTHLHCWKKGGHGSQSFLEVVQNSCNPGFVELGNRLGKETLFKYIKDFGFGKKTGIDLQGEGTGILFSPDRIGPVELATTSFGQGVSVTPIQQVAAVSAAVNGGILYQPYIAKELIDPNTGEVVMRNTPKAKRTVISEETSKKLTYALETVVAKGTGKNAFVDGYRVGGKTGTAQKAKDGHYLANNYIVSFIGFAPSDDPKIVVYVAVDNPKGTVQFGGTVAAPIVGNIIEDSVHILDIEPRENQIEKEPTWLDKPIVEVPNLVGLKKEDIPHQYFRLHIEVEGTGNTIIDQAPEPGTKVEEGSTIRIILN</sequence>
<evidence type="ECO:0000256" key="6">
    <source>
        <dbReference type="ARBA" id="ARBA00034000"/>
    </source>
</evidence>
<dbReference type="Pfam" id="PF03793">
    <property type="entry name" value="PASTA"/>
    <property type="match status" value="1"/>
</dbReference>
<evidence type="ECO:0000256" key="7">
    <source>
        <dbReference type="SAM" id="Phobius"/>
    </source>
</evidence>
<comment type="similarity">
    <text evidence="3">Belongs to the transpeptidase family.</text>
</comment>
<keyword evidence="5 7" id="KW-0472">Membrane</keyword>
<dbReference type="AlphaFoldDB" id="A0A9E8M289"/>
<dbReference type="Pfam" id="PF03717">
    <property type="entry name" value="PBP_dimer"/>
    <property type="match status" value="1"/>
</dbReference>
<evidence type="ECO:0000256" key="1">
    <source>
        <dbReference type="ARBA" id="ARBA00004370"/>
    </source>
</evidence>
<evidence type="ECO:0000256" key="3">
    <source>
        <dbReference type="ARBA" id="ARBA00007171"/>
    </source>
</evidence>
<dbReference type="PANTHER" id="PTHR30627:SF1">
    <property type="entry name" value="PEPTIDOGLYCAN D,D-TRANSPEPTIDASE FTSI"/>
    <property type="match status" value="1"/>
</dbReference>
<comment type="pathway">
    <text evidence="2">Cell wall biogenesis; peptidoglycan biosynthesis.</text>
</comment>
<feature type="transmembrane region" description="Helical" evidence="7">
    <location>
        <begin position="12"/>
        <end position="33"/>
    </location>
</feature>
<accession>A0A9E8M289</accession>
<dbReference type="SUPFAM" id="SSF56519">
    <property type="entry name" value="Penicillin binding protein dimerisation domain"/>
    <property type="match status" value="1"/>
</dbReference>
<dbReference type="Gene3D" id="3.30.450.330">
    <property type="match status" value="1"/>
</dbReference>
<dbReference type="PANTHER" id="PTHR30627">
    <property type="entry name" value="PEPTIDOGLYCAN D,D-TRANSPEPTIDASE"/>
    <property type="match status" value="1"/>
</dbReference>
<comment type="subcellular location">
    <subcellularLocation>
        <location evidence="1">Membrane</location>
    </subcellularLocation>
</comment>
<dbReference type="NCBIfam" id="TIGR02214">
    <property type="entry name" value="spoVD_pbp"/>
    <property type="match status" value="1"/>
</dbReference>
<dbReference type="SMART" id="SM00740">
    <property type="entry name" value="PASTA"/>
    <property type="match status" value="1"/>
</dbReference>
<organism evidence="9 10">
    <name type="scientific">Fervidibacillus halotolerans</name>
    <dbReference type="NCBI Taxonomy" id="2980027"/>
    <lineage>
        <taxon>Bacteria</taxon>
        <taxon>Bacillati</taxon>
        <taxon>Bacillota</taxon>
        <taxon>Bacilli</taxon>
        <taxon>Bacillales</taxon>
        <taxon>Bacillaceae</taxon>
        <taxon>Fervidibacillus</taxon>
    </lineage>
</organism>
<dbReference type="Pfam" id="PF00905">
    <property type="entry name" value="Transpeptidase"/>
    <property type="match status" value="1"/>
</dbReference>
<gene>
    <name evidence="9" type="ORF">OE105_06190</name>
</gene>
<dbReference type="KEGG" id="fhl:OE105_06190"/>
<evidence type="ECO:0000259" key="8">
    <source>
        <dbReference type="PROSITE" id="PS51178"/>
    </source>
</evidence>
<dbReference type="PROSITE" id="PS51178">
    <property type="entry name" value="PASTA"/>
    <property type="match status" value="1"/>
</dbReference>
<evidence type="ECO:0000313" key="9">
    <source>
        <dbReference type="EMBL" id="WAA13687.1"/>
    </source>
</evidence>
<dbReference type="Proteomes" id="UP001164726">
    <property type="component" value="Chromosome"/>
</dbReference>
<keyword evidence="10" id="KW-1185">Reference proteome</keyword>
<dbReference type="SUPFAM" id="SSF54184">
    <property type="entry name" value="Penicillin-binding protein 2x (pbp-2x), c-terminal domain"/>
    <property type="match status" value="1"/>
</dbReference>
<dbReference type="GO" id="GO:0005886">
    <property type="term" value="C:plasma membrane"/>
    <property type="evidence" value="ECO:0007669"/>
    <property type="project" value="TreeGrafter"/>
</dbReference>
<keyword evidence="7" id="KW-0812">Transmembrane</keyword>
<dbReference type="InterPro" id="IPR005543">
    <property type="entry name" value="PASTA_dom"/>
</dbReference>
<dbReference type="InterPro" id="IPR001460">
    <property type="entry name" value="PCN-bd_Tpept"/>
</dbReference>
<dbReference type="InterPro" id="IPR050515">
    <property type="entry name" value="Beta-lactam/transpept"/>
</dbReference>
<dbReference type="Gene3D" id="3.90.1310.10">
    <property type="entry name" value="Penicillin-binding protein 2a (Domain 2)"/>
    <property type="match status" value="1"/>
</dbReference>
<dbReference type="InterPro" id="IPR011927">
    <property type="entry name" value="SpoVD_pbp"/>
</dbReference>
<dbReference type="InterPro" id="IPR012338">
    <property type="entry name" value="Beta-lactam/transpept-like"/>
</dbReference>
<dbReference type="SUPFAM" id="SSF56601">
    <property type="entry name" value="beta-lactamase/transpeptidase-like"/>
    <property type="match status" value="1"/>
</dbReference>
<dbReference type="GO" id="GO:0008658">
    <property type="term" value="F:penicillin binding"/>
    <property type="evidence" value="ECO:0007669"/>
    <property type="project" value="InterPro"/>
</dbReference>
<dbReference type="EC" id="3.4.16.4" evidence="4"/>
<name>A0A9E8M289_9BACI</name>
<comment type="catalytic activity">
    <reaction evidence="6">
        <text>Preferential cleavage: (Ac)2-L-Lys-D-Ala-|-D-Ala. Also transpeptidation of peptidyl-alanyl moieties that are N-acyl substituents of D-alanine.</text>
        <dbReference type="EC" id="3.4.16.4"/>
    </reaction>
</comment>
<evidence type="ECO:0000256" key="4">
    <source>
        <dbReference type="ARBA" id="ARBA00012448"/>
    </source>
</evidence>
<dbReference type="GO" id="GO:0009002">
    <property type="term" value="F:serine-type D-Ala-D-Ala carboxypeptidase activity"/>
    <property type="evidence" value="ECO:0007669"/>
    <property type="project" value="UniProtKB-EC"/>
</dbReference>